<evidence type="ECO:0008006" key="4">
    <source>
        <dbReference type="Google" id="ProtNLM"/>
    </source>
</evidence>
<keyword evidence="1" id="KW-0472">Membrane</keyword>
<organism evidence="2 3">
    <name type="scientific">Candidatus Falkowbacteria bacterium RIFCSPLOWO2_02_FULL_45_21</name>
    <dbReference type="NCBI Taxonomy" id="1797989"/>
    <lineage>
        <taxon>Bacteria</taxon>
        <taxon>Candidatus Falkowiibacteriota</taxon>
    </lineage>
</organism>
<proteinExistence type="predicted"/>
<evidence type="ECO:0000256" key="1">
    <source>
        <dbReference type="SAM" id="Phobius"/>
    </source>
</evidence>
<dbReference type="STRING" id="1797989.A3H66_00650"/>
<feature type="transmembrane region" description="Helical" evidence="1">
    <location>
        <begin position="10"/>
        <end position="28"/>
    </location>
</feature>
<dbReference type="Pfam" id="PF04214">
    <property type="entry name" value="DUF411"/>
    <property type="match status" value="1"/>
</dbReference>
<keyword evidence="1" id="KW-0812">Transmembrane</keyword>
<evidence type="ECO:0000313" key="3">
    <source>
        <dbReference type="Proteomes" id="UP000178783"/>
    </source>
</evidence>
<reference evidence="2 3" key="1">
    <citation type="journal article" date="2016" name="Nat. Commun.">
        <title>Thousands of microbial genomes shed light on interconnected biogeochemical processes in an aquifer system.</title>
        <authorList>
            <person name="Anantharaman K."/>
            <person name="Brown C.T."/>
            <person name="Hug L.A."/>
            <person name="Sharon I."/>
            <person name="Castelle C.J."/>
            <person name="Probst A.J."/>
            <person name="Thomas B.C."/>
            <person name="Singh A."/>
            <person name="Wilkins M.J."/>
            <person name="Karaoz U."/>
            <person name="Brodie E.L."/>
            <person name="Williams K.H."/>
            <person name="Hubbard S.S."/>
            <person name="Banfield J.F."/>
        </authorList>
    </citation>
    <scope>NUCLEOTIDE SEQUENCE [LARGE SCALE GENOMIC DNA]</scope>
</reference>
<dbReference type="EMBL" id="MFFW01000023">
    <property type="protein sequence ID" value="OGF24362.1"/>
    <property type="molecule type" value="Genomic_DNA"/>
</dbReference>
<dbReference type="InterPro" id="IPR007332">
    <property type="entry name" value="DUF411"/>
</dbReference>
<accession>A0A1F5SCR6</accession>
<evidence type="ECO:0000313" key="2">
    <source>
        <dbReference type="EMBL" id="OGF24362.1"/>
    </source>
</evidence>
<comment type="caution">
    <text evidence="2">The sequence shown here is derived from an EMBL/GenBank/DDBJ whole genome shotgun (WGS) entry which is preliminary data.</text>
</comment>
<name>A0A1F5SCR6_9BACT</name>
<keyword evidence="1" id="KW-1133">Transmembrane helix</keyword>
<sequence length="162" mass="17365">MPKNLPQIKLLVLLTVMIIAAALIIMTVKNNQITADGPLKEKMAAVYRSAGCGCCANYIAYLKRAGVRVEEKLTEDMAAVRKKFSVSDELSSCHTTQIENYTIEGHIPIEAIEKLLAEKPNLAGIALPLMPAGSPGMPGRKVETFNISGFTAAGSSSPYLSL</sequence>
<protein>
    <recommendedName>
        <fullName evidence="4">CopG family transcriptional regulator</fullName>
    </recommendedName>
</protein>
<dbReference type="Proteomes" id="UP000178783">
    <property type="component" value="Unassembled WGS sequence"/>
</dbReference>
<gene>
    <name evidence="2" type="ORF">A3H66_00650</name>
</gene>
<dbReference type="AlphaFoldDB" id="A0A1F5SCR6"/>